<feature type="transmembrane region" description="Helical" evidence="2">
    <location>
        <begin position="23"/>
        <end position="45"/>
    </location>
</feature>
<feature type="compositionally biased region" description="Polar residues" evidence="1">
    <location>
        <begin position="380"/>
        <end position="398"/>
    </location>
</feature>
<proteinExistence type="predicted"/>
<keyword evidence="2" id="KW-1133">Transmembrane helix</keyword>
<keyword evidence="2" id="KW-0472">Membrane</keyword>
<keyword evidence="2" id="KW-0812">Transmembrane</keyword>
<dbReference type="PANTHER" id="PTHR31026">
    <property type="entry name" value="ENHANCER OF UNCOORDINATION"/>
    <property type="match status" value="1"/>
</dbReference>
<dbReference type="PANTHER" id="PTHR31026:SF1">
    <property type="entry name" value="ENHANCER OF UNCOORDINATION"/>
    <property type="match status" value="1"/>
</dbReference>
<gene>
    <name evidence="3" type="ORF">CAUJ_LOCUS14282</name>
</gene>
<evidence type="ECO:0000313" key="3">
    <source>
        <dbReference type="EMBL" id="CAD6198376.1"/>
    </source>
</evidence>
<dbReference type="AlphaFoldDB" id="A0A8S1HNZ3"/>
<dbReference type="EMBL" id="CAJGYM010000124">
    <property type="protein sequence ID" value="CAD6198376.1"/>
    <property type="molecule type" value="Genomic_DNA"/>
</dbReference>
<evidence type="ECO:0000256" key="2">
    <source>
        <dbReference type="SAM" id="Phobius"/>
    </source>
</evidence>
<comment type="caution">
    <text evidence="3">The sequence shown here is derived from an EMBL/GenBank/DDBJ whole genome shotgun (WGS) entry which is preliminary data.</text>
</comment>
<dbReference type="GO" id="GO:0048846">
    <property type="term" value="P:axon extension involved in axon guidance"/>
    <property type="evidence" value="ECO:0007669"/>
    <property type="project" value="TreeGrafter"/>
</dbReference>
<feature type="compositionally biased region" description="Basic and acidic residues" evidence="1">
    <location>
        <begin position="399"/>
        <end position="414"/>
    </location>
</feature>
<feature type="region of interest" description="Disordered" evidence="1">
    <location>
        <begin position="323"/>
        <end position="443"/>
    </location>
</feature>
<accession>A0A8S1HNZ3</accession>
<protein>
    <submittedName>
        <fullName evidence="3">Uncharacterized protein</fullName>
    </submittedName>
</protein>
<dbReference type="Proteomes" id="UP000835052">
    <property type="component" value="Unassembled WGS sequence"/>
</dbReference>
<sequence length="443" mass="50083">MDSSNCTNGTCSKCLYSINISPFILDIISILIAFLIGLCVLVQYIRVEKDRKKNYYAKIDTVHQESQQEKDDRDAYAFGVTNDTYYIQQSPLAGSTNFRILQKRNRRAQPLRLTPVSKSVSKRQSTQRKTPGFSTTMCHIQVITDKTNRAFELVDIINSTELPPNSGTDAERAYFALDLIKKRLETMTEEKFVVHGLLDDVWLVRGADENFPEASELHLKLRIEMTAPVQMQITAFSVHVEAEEPTPLFTPTASIVSKEVSKTPNTLMRAKTIEELHAKTFDDNLNLREKLLNAEDRQRLIGLTKLEKSATPVKIFGGKTTSTITKKSKKKRTFSEAPTQQTTQPQPNPLVLSVEKPNLSPRMSRESTKKPIPEPFSLRPSFQNHTPRTSGKTQLSTTKRADSPQRTNKTDPRKNNAKKTLKNEASEKEKRKESSSKEPGLPT</sequence>
<dbReference type="GO" id="GO:0043025">
    <property type="term" value="C:neuronal cell body"/>
    <property type="evidence" value="ECO:0007669"/>
    <property type="project" value="TreeGrafter"/>
</dbReference>
<keyword evidence="4" id="KW-1185">Reference proteome</keyword>
<feature type="compositionally biased region" description="Basic and acidic residues" evidence="1">
    <location>
        <begin position="421"/>
        <end position="436"/>
    </location>
</feature>
<evidence type="ECO:0000256" key="1">
    <source>
        <dbReference type="SAM" id="MobiDB-lite"/>
    </source>
</evidence>
<dbReference type="OrthoDB" id="5826740at2759"/>
<name>A0A8S1HNZ3_9PELO</name>
<reference evidence="3" key="1">
    <citation type="submission" date="2020-10" db="EMBL/GenBank/DDBJ databases">
        <authorList>
            <person name="Kikuchi T."/>
        </authorList>
    </citation>
    <scope>NUCLEOTIDE SEQUENCE</scope>
    <source>
        <strain evidence="3">NKZ352</strain>
    </source>
</reference>
<evidence type="ECO:0000313" key="4">
    <source>
        <dbReference type="Proteomes" id="UP000835052"/>
    </source>
</evidence>
<feature type="compositionally biased region" description="Basic and acidic residues" evidence="1">
    <location>
        <begin position="363"/>
        <end position="372"/>
    </location>
</feature>
<organism evidence="3 4">
    <name type="scientific">Caenorhabditis auriculariae</name>
    <dbReference type="NCBI Taxonomy" id="2777116"/>
    <lineage>
        <taxon>Eukaryota</taxon>
        <taxon>Metazoa</taxon>
        <taxon>Ecdysozoa</taxon>
        <taxon>Nematoda</taxon>
        <taxon>Chromadorea</taxon>
        <taxon>Rhabditida</taxon>
        <taxon>Rhabditina</taxon>
        <taxon>Rhabditomorpha</taxon>
        <taxon>Rhabditoidea</taxon>
        <taxon>Rhabditidae</taxon>
        <taxon>Peloderinae</taxon>
        <taxon>Caenorhabditis</taxon>
    </lineage>
</organism>